<dbReference type="EMBL" id="CAWVOH010000001">
    <property type="protein sequence ID" value="CAK8053760.1"/>
    <property type="molecule type" value="Genomic_DNA"/>
</dbReference>
<dbReference type="PANTHER" id="PTHR46648">
    <property type="entry name" value="HIT FAMILY PROTEIN 1"/>
    <property type="match status" value="1"/>
</dbReference>
<dbReference type="Proteomes" id="UP001314241">
    <property type="component" value="Unassembled WGS sequence"/>
</dbReference>
<keyword evidence="4" id="KW-1185">Reference proteome</keyword>
<dbReference type="CDD" id="cd01277">
    <property type="entry name" value="HINT_subgroup"/>
    <property type="match status" value="1"/>
</dbReference>
<dbReference type="InterPro" id="IPR001310">
    <property type="entry name" value="Histidine_triad_HIT"/>
</dbReference>
<feature type="short sequence motif" description="Histidine triad motif" evidence="1">
    <location>
        <begin position="97"/>
        <end position="101"/>
    </location>
</feature>
<comment type="caution">
    <text evidence="3">The sequence shown here is derived from an EMBL/GenBank/DDBJ whole genome shotgun (WGS) entry which is preliminary data.</text>
</comment>
<evidence type="ECO:0000313" key="3">
    <source>
        <dbReference type="EMBL" id="CAK8053760.1"/>
    </source>
</evidence>
<dbReference type="PROSITE" id="PS51084">
    <property type="entry name" value="HIT_2"/>
    <property type="match status" value="1"/>
</dbReference>
<evidence type="ECO:0000259" key="2">
    <source>
        <dbReference type="PROSITE" id="PS51084"/>
    </source>
</evidence>
<accession>A0ABM9N3N7</accession>
<dbReference type="InterPro" id="IPR011146">
    <property type="entry name" value="HIT-like"/>
</dbReference>
<gene>
    <name evidence="3" type="ORF">R54876_GBNLAHCA_00318</name>
</gene>
<sequence length="144" mass="16216">MADIFDQIIKGEIPCYKVYEDDDVLAFLDISQVTPGHTLLVPKQHVDNIFDYTDDIARKVLLKLPILARAIKASDDKITGINIQSNNGVSAGQTVLHSHWHLIPRYDDDNLNAQLAPTIDHSADFSAERYQNIANQIAKEMEKM</sequence>
<evidence type="ECO:0000256" key="1">
    <source>
        <dbReference type="PROSITE-ProRule" id="PRU00464"/>
    </source>
</evidence>
<protein>
    <submittedName>
        <fullName evidence="3">Histidine triade (HIT) family (HinT)</fullName>
    </submittedName>
</protein>
<name>A0ABM9N3N7_9LACO</name>
<dbReference type="PRINTS" id="PR00332">
    <property type="entry name" value="HISTRIAD"/>
</dbReference>
<dbReference type="RefSeq" id="WP_349641311.1">
    <property type="nucleotide sequence ID" value="NZ_CAWVOH010000001.1"/>
</dbReference>
<dbReference type="InterPro" id="IPR039384">
    <property type="entry name" value="HINT"/>
</dbReference>
<dbReference type="SUPFAM" id="SSF54197">
    <property type="entry name" value="HIT-like"/>
    <property type="match status" value="1"/>
</dbReference>
<dbReference type="Gene3D" id="3.30.428.10">
    <property type="entry name" value="HIT-like"/>
    <property type="match status" value="1"/>
</dbReference>
<reference evidence="3 4" key="1">
    <citation type="submission" date="2024-01" db="EMBL/GenBank/DDBJ databases">
        <authorList>
            <person name="Botero Cardona J."/>
        </authorList>
    </citation>
    <scope>NUCLEOTIDE SEQUENCE [LARGE SCALE GENOMIC DNA]</scope>
    <source>
        <strain evidence="3 4">LMG 33000</strain>
    </source>
</reference>
<dbReference type="InterPro" id="IPR036265">
    <property type="entry name" value="HIT-like_sf"/>
</dbReference>
<feature type="domain" description="HIT" evidence="2">
    <location>
        <begin position="4"/>
        <end position="112"/>
    </location>
</feature>
<dbReference type="PANTHER" id="PTHR46648:SF1">
    <property type="entry name" value="ADENOSINE 5'-MONOPHOSPHORAMIDASE HNT1"/>
    <property type="match status" value="1"/>
</dbReference>
<organism evidence="3 4">
    <name type="scientific">Eupransor demetentiae</name>
    <dbReference type="NCBI Taxonomy" id="3109584"/>
    <lineage>
        <taxon>Bacteria</taxon>
        <taxon>Bacillati</taxon>
        <taxon>Bacillota</taxon>
        <taxon>Bacilli</taxon>
        <taxon>Lactobacillales</taxon>
        <taxon>Lactobacillaceae</taxon>
        <taxon>Eupransor</taxon>
    </lineage>
</organism>
<dbReference type="Pfam" id="PF01230">
    <property type="entry name" value="HIT"/>
    <property type="match status" value="1"/>
</dbReference>
<proteinExistence type="predicted"/>
<evidence type="ECO:0000313" key="4">
    <source>
        <dbReference type="Proteomes" id="UP001314241"/>
    </source>
</evidence>